<dbReference type="InterPro" id="IPR017871">
    <property type="entry name" value="ABC_transporter-like_CS"/>
</dbReference>
<evidence type="ECO:0000313" key="14">
    <source>
        <dbReference type="EMBL" id="GGO47198.1"/>
    </source>
</evidence>
<comment type="caution">
    <text evidence="14">The sequence shown here is derived from an EMBL/GenBank/DDBJ whole genome shotgun (WGS) entry which is preliminary data.</text>
</comment>
<keyword evidence="5" id="KW-0067">ATP-binding</keyword>
<dbReference type="PANTHER" id="PTHR24221:SF654">
    <property type="entry name" value="ATP-BINDING CASSETTE SUB-FAMILY B MEMBER 6"/>
    <property type="match status" value="1"/>
</dbReference>
<keyword evidence="15" id="KW-1185">Reference proteome</keyword>
<dbReference type="SMART" id="SM00382">
    <property type="entry name" value="AAA"/>
    <property type="match status" value="1"/>
</dbReference>
<evidence type="ECO:0000256" key="6">
    <source>
        <dbReference type="ARBA" id="ARBA00022927"/>
    </source>
</evidence>
<dbReference type="Gene3D" id="1.20.1560.10">
    <property type="entry name" value="ABC transporter type 1, transmembrane domain"/>
    <property type="match status" value="1"/>
</dbReference>
<dbReference type="InterPro" id="IPR011527">
    <property type="entry name" value="ABC1_TM_dom"/>
</dbReference>
<evidence type="ECO:0000256" key="1">
    <source>
        <dbReference type="ARBA" id="ARBA00004651"/>
    </source>
</evidence>
<dbReference type="EMBL" id="BMMP01000005">
    <property type="protein sequence ID" value="GGO47198.1"/>
    <property type="molecule type" value="Genomic_DNA"/>
</dbReference>
<keyword evidence="8 10" id="KW-0472">Membrane</keyword>
<evidence type="ECO:0000256" key="4">
    <source>
        <dbReference type="ARBA" id="ARBA00022807"/>
    </source>
</evidence>
<evidence type="ECO:0000256" key="2">
    <source>
        <dbReference type="ARBA" id="ARBA00022692"/>
    </source>
</evidence>
<keyword evidence="3" id="KW-0547">Nucleotide-binding</keyword>
<protein>
    <submittedName>
        <fullName evidence="14">Peptidase C39</fullName>
    </submittedName>
</protein>
<dbReference type="Pfam" id="PF00005">
    <property type="entry name" value="ABC_tran"/>
    <property type="match status" value="1"/>
</dbReference>
<gene>
    <name evidence="14" type="primary">clyB</name>
    <name evidence="14" type="ORF">GCM10012287_19300</name>
</gene>
<evidence type="ECO:0000256" key="3">
    <source>
        <dbReference type="ARBA" id="ARBA00022741"/>
    </source>
</evidence>
<dbReference type="InterPro" id="IPR036640">
    <property type="entry name" value="ABC1_TM_sf"/>
</dbReference>
<dbReference type="PROSITE" id="PS50893">
    <property type="entry name" value="ABC_TRANSPORTER_2"/>
    <property type="match status" value="1"/>
</dbReference>
<dbReference type="InterPro" id="IPR027417">
    <property type="entry name" value="P-loop_NTPase"/>
</dbReference>
<keyword evidence="4" id="KW-0645">Protease</keyword>
<feature type="domain" description="ABC transporter" evidence="11">
    <location>
        <begin position="484"/>
        <end position="716"/>
    </location>
</feature>
<feature type="transmembrane region" description="Helical" evidence="10">
    <location>
        <begin position="309"/>
        <end position="325"/>
    </location>
</feature>
<evidence type="ECO:0000256" key="8">
    <source>
        <dbReference type="ARBA" id="ARBA00023136"/>
    </source>
</evidence>
<dbReference type="Pfam" id="PF00664">
    <property type="entry name" value="ABC_membrane"/>
    <property type="match status" value="1"/>
</dbReference>
<evidence type="ECO:0000256" key="10">
    <source>
        <dbReference type="SAM" id="Phobius"/>
    </source>
</evidence>
<feature type="domain" description="Peptidase C39" evidence="13">
    <location>
        <begin position="19"/>
        <end position="139"/>
    </location>
</feature>
<keyword evidence="9" id="KW-0080">Bacteriocin transport</keyword>
<evidence type="ECO:0000259" key="12">
    <source>
        <dbReference type="PROSITE" id="PS50929"/>
    </source>
</evidence>
<dbReference type="InterPro" id="IPR003439">
    <property type="entry name" value="ABC_transporter-like_ATP-bd"/>
</dbReference>
<reference evidence="15" key="1">
    <citation type="journal article" date="2019" name="Int. J. Syst. Evol. Microbiol.">
        <title>The Global Catalogue of Microorganisms (GCM) 10K type strain sequencing project: providing services to taxonomists for standard genome sequencing and annotation.</title>
        <authorList>
            <consortium name="The Broad Institute Genomics Platform"/>
            <consortium name="The Broad Institute Genome Sequencing Center for Infectious Disease"/>
            <person name="Wu L."/>
            <person name="Ma J."/>
        </authorList>
    </citation>
    <scope>NUCLEOTIDE SEQUENCE [LARGE SCALE GENOMIC DNA]</scope>
    <source>
        <strain evidence="15">CGMCC 4.7178</strain>
    </source>
</reference>
<keyword evidence="2 10" id="KW-0812">Transmembrane</keyword>
<feature type="transmembrane region" description="Helical" evidence="10">
    <location>
        <begin position="210"/>
        <end position="240"/>
    </location>
</feature>
<dbReference type="PROSITE" id="PS00211">
    <property type="entry name" value="ABC_TRANSPORTER_1"/>
    <property type="match status" value="1"/>
</dbReference>
<proteinExistence type="predicted"/>
<dbReference type="SUPFAM" id="SSF90123">
    <property type="entry name" value="ABC transporter transmembrane region"/>
    <property type="match status" value="1"/>
</dbReference>
<sequence>MSLTLRSRKHARRVPTLTQVTQTECGLCCTVALLRYYGRAEDLSSARAVMDAGRDGLSAGQLARYLRTRGMDAKLFRAKSVTALEKFTSPVILYWEEYHFVVLEKFDGQKAIVMDPAMGRRRLSREELEEGFSGIVVSADVGPDFEKTRQKPMTEWRNIPLFAEGSRKRIALVGLLSFSGYGAVLGIPMLTEWAVDQQARWKGLDDLGTVIAVVLGVAAAYLALHVVRVMVLSTVVAMLGKHLMTHTFSKMLSLPYRFFTVRQPGELLFRLNSVNMIRDLLSSRVAQGILDVGTLLCVTGYLFYVEWRLGLMAVVLFLLNAFYLARTRPKLMEFVDSEISQLSKSQSTQLDAIVSIPTIKMGGYADEFLESWGKVYGSSLEAMKDRMRMQQGRISGVTTTTQMFGPMILLLSSLYFVSHGYISLGAAIAVQAVSATYFSLSTSVFSTYTEFTEASRYMARLSDIVKSEPEDPGGTLTGLLSTSIQLEDVSFQYTKHSDLVIRNVSLDIPAGSRVALVGASGSGKSTLGRIICGLYEPTRGHVRFGDVDTRHYDKNALRRQIGYIPQEIHLHNRTILENLTLGQDIPADKVREYCAGVGILDFLEDLPMGLKTLVSEMGANFSGGQRQRLAIVRALLQNPPILVLDEATSALDTVNERRVGEIIEHIGATQVIIAHRLATIKAADHIYVLDNGRVVEQGSHTQLLHGGAVYTDLYADRSPDLDVVVGGE</sequence>
<comment type="subcellular location">
    <subcellularLocation>
        <location evidence="1">Cell membrane</location>
        <topology evidence="1">Multi-pass membrane protein</topology>
    </subcellularLocation>
</comment>
<evidence type="ECO:0000256" key="5">
    <source>
        <dbReference type="ARBA" id="ARBA00022840"/>
    </source>
</evidence>
<evidence type="ECO:0000256" key="9">
    <source>
        <dbReference type="ARBA" id="ARBA00043264"/>
    </source>
</evidence>
<keyword evidence="6" id="KW-0813">Transport</keyword>
<dbReference type="Gene3D" id="3.90.70.10">
    <property type="entry name" value="Cysteine proteinases"/>
    <property type="match status" value="1"/>
</dbReference>
<keyword evidence="7 10" id="KW-1133">Transmembrane helix</keyword>
<feature type="transmembrane region" description="Helical" evidence="10">
    <location>
        <begin position="285"/>
        <end position="303"/>
    </location>
</feature>
<evidence type="ECO:0000256" key="7">
    <source>
        <dbReference type="ARBA" id="ARBA00022989"/>
    </source>
</evidence>
<keyword evidence="4" id="KW-0788">Thiol protease</keyword>
<feature type="transmembrane region" description="Helical" evidence="10">
    <location>
        <begin position="170"/>
        <end position="190"/>
    </location>
</feature>
<dbReference type="Gene3D" id="3.40.50.300">
    <property type="entry name" value="P-loop containing nucleotide triphosphate hydrolases"/>
    <property type="match status" value="1"/>
</dbReference>
<keyword evidence="6" id="KW-0653">Protein transport</keyword>
<accession>A0ABQ2M5S2</accession>
<name>A0ABQ2M5S2_9ACTN</name>
<feature type="domain" description="ABC transmembrane type-1" evidence="12">
    <location>
        <begin position="171"/>
        <end position="453"/>
    </location>
</feature>
<evidence type="ECO:0000259" key="13">
    <source>
        <dbReference type="PROSITE" id="PS50990"/>
    </source>
</evidence>
<keyword evidence="4" id="KW-0378">Hydrolase</keyword>
<dbReference type="InterPro" id="IPR039421">
    <property type="entry name" value="Type_1_exporter"/>
</dbReference>
<dbReference type="PANTHER" id="PTHR24221">
    <property type="entry name" value="ATP-BINDING CASSETTE SUB-FAMILY B"/>
    <property type="match status" value="1"/>
</dbReference>
<evidence type="ECO:0000259" key="11">
    <source>
        <dbReference type="PROSITE" id="PS50893"/>
    </source>
</evidence>
<dbReference type="InterPro" id="IPR003593">
    <property type="entry name" value="AAA+_ATPase"/>
</dbReference>
<evidence type="ECO:0000313" key="15">
    <source>
        <dbReference type="Proteomes" id="UP000631535"/>
    </source>
</evidence>
<dbReference type="Pfam" id="PF03412">
    <property type="entry name" value="Peptidase_C39"/>
    <property type="match status" value="1"/>
</dbReference>
<dbReference type="RefSeq" id="WP_189036678.1">
    <property type="nucleotide sequence ID" value="NZ_BMMP01000005.1"/>
</dbReference>
<organism evidence="14 15">
    <name type="scientific">Streptomyces daqingensis</name>
    <dbReference type="NCBI Taxonomy" id="1472640"/>
    <lineage>
        <taxon>Bacteria</taxon>
        <taxon>Bacillati</taxon>
        <taxon>Actinomycetota</taxon>
        <taxon>Actinomycetes</taxon>
        <taxon>Kitasatosporales</taxon>
        <taxon>Streptomycetaceae</taxon>
        <taxon>Streptomyces</taxon>
    </lineage>
</organism>
<dbReference type="PROSITE" id="PS50929">
    <property type="entry name" value="ABC_TM1F"/>
    <property type="match status" value="1"/>
</dbReference>
<dbReference type="PROSITE" id="PS50990">
    <property type="entry name" value="PEPTIDASE_C39"/>
    <property type="match status" value="1"/>
</dbReference>
<dbReference type="Proteomes" id="UP000631535">
    <property type="component" value="Unassembled WGS sequence"/>
</dbReference>
<dbReference type="SUPFAM" id="SSF52540">
    <property type="entry name" value="P-loop containing nucleoside triphosphate hydrolases"/>
    <property type="match status" value="1"/>
</dbReference>
<dbReference type="InterPro" id="IPR005074">
    <property type="entry name" value="Peptidase_C39"/>
</dbReference>